<dbReference type="InterPro" id="IPR011605">
    <property type="entry name" value="NusB_fam"/>
</dbReference>
<dbReference type="PANTHER" id="PTHR11078">
    <property type="entry name" value="N UTILIZATION SUBSTANCE PROTEIN B-RELATED"/>
    <property type="match status" value="1"/>
</dbReference>
<evidence type="ECO:0000256" key="2">
    <source>
        <dbReference type="ARBA" id="ARBA00022814"/>
    </source>
</evidence>
<dbReference type="GO" id="GO:0031564">
    <property type="term" value="P:transcription antitermination"/>
    <property type="evidence" value="ECO:0007669"/>
    <property type="project" value="UniProtKB-KW"/>
</dbReference>
<evidence type="ECO:0000259" key="7">
    <source>
        <dbReference type="Pfam" id="PF01029"/>
    </source>
</evidence>
<comment type="function">
    <text evidence="6">Involved in transcription antitermination. Required for transcription of ribosomal RNA (rRNA) genes. Binds specifically to the boxA antiterminator sequence of the ribosomal RNA (rrn) operons.</text>
</comment>
<evidence type="ECO:0000313" key="9">
    <source>
        <dbReference type="Proteomes" id="UP000070326"/>
    </source>
</evidence>
<comment type="similarity">
    <text evidence="1 6">Belongs to the NusB family.</text>
</comment>
<dbReference type="Gene3D" id="1.10.940.10">
    <property type="entry name" value="NusB-like"/>
    <property type="match status" value="1"/>
</dbReference>
<evidence type="ECO:0000256" key="6">
    <source>
        <dbReference type="HAMAP-Rule" id="MF_00073"/>
    </source>
</evidence>
<protein>
    <recommendedName>
        <fullName evidence="6">Transcription antitermination protein NusB</fullName>
    </recommendedName>
    <alternativeName>
        <fullName evidence="6">Antitermination factor NusB</fullName>
    </alternativeName>
</protein>
<dbReference type="InterPro" id="IPR006027">
    <property type="entry name" value="NusB_RsmB_TIM44"/>
</dbReference>
<dbReference type="InterPro" id="IPR035926">
    <property type="entry name" value="NusB-like_sf"/>
</dbReference>
<gene>
    <name evidence="6" type="primary">nusB</name>
    <name evidence="8" type="ORF">HMPREF3195_00533</name>
</gene>
<evidence type="ECO:0000313" key="8">
    <source>
        <dbReference type="EMBL" id="KXI13730.1"/>
    </source>
</evidence>
<dbReference type="EMBL" id="LSQZ01000018">
    <property type="protein sequence ID" value="KXI13730.1"/>
    <property type="molecule type" value="Genomic_DNA"/>
</dbReference>
<evidence type="ECO:0000256" key="5">
    <source>
        <dbReference type="ARBA" id="ARBA00023163"/>
    </source>
</evidence>
<dbReference type="PATRIC" id="fig|1261.5.peg.539"/>
<dbReference type="RefSeq" id="WP_061101683.1">
    <property type="nucleotide sequence ID" value="NZ_CAXUJS010000026.1"/>
</dbReference>
<dbReference type="GO" id="GO:0006353">
    <property type="term" value="P:DNA-templated transcription termination"/>
    <property type="evidence" value="ECO:0007669"/>
    <property type="project" value="UniProtKB-UniRule"/>
</dbReference>
<dbReference type="Pfam" id="PF01029">
    <property type="entry name" value="NusB"/>
    <property type="match status" value="1"/>
</dbReference>
<evidence type="ECO:0000256" key="3">
    <source>
        <dbReference type="ARBA" id="ARBA00022884"/>
    </source>
</evidence>
<dbReference type="NCBIfam" id="TIGR01951">
    <property type="entry name" value="nusB"/>
    <property type="match status" value="1"/>
</dbReference>
<reference evidence="8 9" key="1">
    <citation type="submission" date="2016-02" db="EMBL/GenBank/DDBJ databases">
        <authorList>
            <person name="Wen L."/>
            <person name="He K."/>
            <person name="Yang H."/>
        </authorList>
    </citation>
    <scope>NUCLEOTIDE SEQUENCE [LARGE SCALE GENOMIC DNA]</scope>
    <source>
        <strain evidence="8 9">MJR8628A</strain>
    </source>
</reference>
<name>A0A135YWH6_9FIRM</name>
<dbReference type="SUPFAM" id="SSF48013">
    <property type="entry name" value="NusB-like"/>
    <property type="match status" value="1"/>
</dbReference>
<evidence type="ECO:0000256" key="4">
    <source>
        <dbReference type="ARBA" id="ARBA00023015"/>
    </source>
</evidence>
<comment type="caution">
    <text evidence="8">The sequence shown here is derived from an EMBL/GenBank/DDBJ whole genome shotgun (WGS) entry which is preliminary data.</text>
</comment>
<dbReference type="GO" id="GO:0005829">
    <property type="term" value="C:cytosol"/>
    <property type="evidence" value="ECO:0007669"/>
    <property type="project" value="TreeGrafter"/>
</dbReference>
<evidence type="ECO:0000256" key="1">
    <source>
        <dbReference type="ARBA" id="ARBA00005952"/>
    </source>
</evidence>
<organism evidence="8 9">
    <name type="scientific">Peptostreptococcus anaerobius</name>
    <dbReference type="NCBI Taxonomy" id="1261"/>
    <lineage>
        <taxon>Bacteria</taxon>
        <taxon>Bacillati</taxon>
        <taxon>Bacillota</taxon>
        <taxon>Clostridia</taxon>
        <taxon>Peptostreptococcales</taxon>
        <taxon>Peptostreptococcaceae</taxon>
        <taxon>Peptostreptococcus</taxon>
    </lineage>
</organism>
<dbReference type="AlphaFoldDB" id="A0A135YWH6"/>
<dbReference type="eggNOG" id="COG0781">
    <property type="taxonomic scope" value="Bacteria"/>
</dbReference>
<dbReference type="HAMAP" id="MF_00073">
    <property type="entry name" value="NusB"/>
    <property type="match status" value="1"/>
</dbReference>
<proteinExistence type="inferred from homology"/>
<dbReference type="GO" id="GO:0003723">
    <property type="term" value="F:RNA binding"/>
    <property type="evidence" value="ECO:0007669"/>
    <property type="project" value="UniProtKB-UniRule"/>
</dbReference>
<keyword evidence="2 6" id="KW-0889">Transcription antitermination</keyword>
<dbReference type="Proteomes" id="UP000070326">
    <property type="component" value="Unassembled WGS sequence"/>
</dbReference>
<dbReference type="PANTHER" id="PTHR11078:SF3">
    <property type="entry name" value="ANTITERMINATION NUSB DOMAIN-CONTAINING PROTEIN"/>
    <property type="match status" value="1"/>
</dbReference>
<keyword evidence="3 6" id="KW-0694">RNA-binding</keyword>
<keyword evidence="5 6" id="KW-0804">Transcription</keyword>
<sequence>MSNRDIIIQRKVSRELFMKFLYQEAVLKSDWSDLKAKFEEFIPSVQDDAMEIHNSHGGRELDLLEMPGDLLLDASYLMDMVVAFDANREEIDSNINKFARKWTIDTLPIVDVAILRMAITEILYMIDIPDGISCDEAVNLAKKYCDDGAYKYINGILGSVVNDK</sequence>
<dbReference type="STRING" id="1261.HMPREF3195_00533"/>
<accession>A0A135YWH6</accession>
<keyword evidence="4 6" id="KW-0805">Transcription regulation</keyword>
<feature type="domain" description="NusB/RsmB/TIM44" evidence="7">
    <location>
        <begin position="73"/>
        <end position="161"/>
    </location>
</feature>